<accession>A0AAE0DKH7</accession>
<dbReference type="InterPro" id="IPR010730">
    <property type="entry name" value="HET"/>
</dbReference>
<evidence type="ECO:0000313" key="3">
    <source>
        <dbReference type="Proteomes" id="UP001276659"/>
    </source>
</evidence>
<proteinExistence type="predicted"/>
<protein>
    <recommendedName>
        <fullName evidence="1">Heterokaryon incompatibility domain-containing protein</fullName>
    </recommendedName>
</protein>
<reference evidence="2" key="1">
    <citation type="submission" date="2022-11" db="EMBL/GenBank/DDBJ databases">
        <title>Chromosomal genome sequence assembly and mating type (MAT) locus characterization of the leprose asexual lichenized fungus Lepraria neglecta (Nyl.) Erichsen.</title>
        <authorList>
            <person name="Allen J.L."/>
            <person name="Pfeffer B."/>
        </authorList>
    </citation>
    <scope>NUCLEOTIDE SEQUENCE</scope>
    <source>
        <strain evidence="2">Allen 5258</strain>
    </source>
</reference>
<dbReference type="Pfam" id="PF06985">
    <property type="entry name" value="HET"/>
    <property type="match status" value="1"/>
</dbReference>
<evidence type="ECO:0000313" key="2">
    <source>
        <dbReference type="EMBL" id="KAK3172991.1"/>
    </source>
</evidence>
<name>A0AAE0DKH7_9LECA</name>
<dbReference type="PANTHER" id="PTHR33112:SF12">
    <property type="entry name" value="HETEROKARYON INCOMPATIBILITY DOMAIN-CONTAINING PROTEIN"/>
    <property type="match status" value="1"/>
</dbReference>
<sequence>MDQLCIIQDDPRDKAIQIEQIGQTYSSAIATLIATERSLSDILFSHLHPDNETVRTPYDDQSLTARISGPSQVVRNIGGIRLVAASSSITQTLEKPTWDTRAWTMQEAELSHTLIIFGNDQFHFRGATDVAHEDTVSEIPALTLKEIESTKETCFNSQAIE</sequence>
<dbReference type="PANTHER" id="PTHR33112">
    <property type="entry name" value="DOMAIN PROTEIN, PUTATIVE-RELATED"/>
    <property type="match status" value="1"/>
</dbReference>
<dbReference type="AlphaFoldDB" id="A0AAE0DKH7"/>
<keyword evidence="3" id="KW-1185">Reference proteome</keyword>
<gene>
    <name evidence="2" type="ORF">OEA41_006319</name>
</gene>
<evidence type="ECO:0000259" key="1">
    <source>
        <dbReference type="Pfam" id="PF06985"/>
    </source>
</evidence>
<dbReference type="Proteomes" id="UP001276659">
    <property type="component" value="Unassembled WGS sequence"/>
</dbReference>
<comment type="caution">
    <text evidence="2">The sequence shown here is derived from an EMBL/GenBank/DDBJ whole genome shotgun (WGS) entry which is preliminary data.</text>
</comment>
<feature type="domain" description="Heterokaryon incompatibility" evidence="1">
    <location>
        <begin position="2"/>
        <end position="107"/>
    </location>
</feature>
<organism evidence="2 3">
    <name type="scientific">Lepraria neglecta</name>
    <dbReference type="NCBI Taxonomy" id="209136"/>
    <lineage>
        <taxon>Eukaryota</taxon>
        <taxon>Fungi</taxon>
        <taxon>Dikarya</taxon>
        <taxon>Ascomycota</taxon>
        <taxon>Pezizomycotina</taxon>
        <taxon>Lecanoromycetes</taxon>
        <taxon>OSLEUM clade</taxon>
        <taxon>Lecanoromycetidae</taxon>
        <taxon>Lecanorales</taxon>
        <taxon>Lecanorineae</taxon>
        <taxon>Stereocaulaceae</taxon>
        <taxon>Lepraria</taxon>
    </lineage>
</organism>
<dbReference type="EMBL" id="JASNWA010000007">
    <property type="protein sequence ID" value="KAK3172991.1"/>
    <property type="molecule type" value="Genomic_DNA"/>
</dbReference>